<sequence length="514" mass="56362">MGKHTFIQGALILFVSNIFVKIIGFIYQVLIIRLAGTEAVGLFNMIFPLYITILVLTSAGLPIAISKIVAYHIGQNNYKKALKTFKITLVLLTTFSVTIFILIILFSSKILNLFYADNRVLWCFYAMSPGIIIVSLSSAFRGFFQGLQDMVPPAISQCIEQIVRFVVGIYLIYKLQAYGIKMIALGLSVSMICGEIISLLLMLVFFKFKLKKLLPNLNTSSLNSNSGKRSIIKELFGFGLPITMTRLVSSIVLTVEASLIPLILQKSGFSLSQAASSYGQFSGVAITLLTIPTVLTFSLATSLIPSISEAEAQGALPMLRARSTEALRLTYVFGLPAAIVLFLKATEISTIFFNLPENGTTLKILSFGAIFLYLIQTSNGILQGLGLVKSVFINTTIGAIIKIIGIIFLVSIPELNINGAALAFTFSFIIVSSLNLLTVHKNTNFYFKTSQILIPFCLALVMGAMIIWQCNILSPYLSEKAFTLWSILSSGLLYVLLSTLFGQLNLKSLIKNKD</sequence>
<dbReference type="InterPro" id="IPR002797">
    <property type="entry name" value="Polysacc_synth"/>
</dbReference>
<dbReference type="Proteomes" id="UP000192731">
    <property type="component" value="Unassembled WGS sequence"/>
</dbReference>
<gene>
    <name evidence="7" type="ORF">SAMN00017405_0246</name>
</gene>
<dbReference type="RefSeq" id="WP_084054059.1">
    <property type="nucleotide sequence ID" value="NZ_FWWT01000022.1"/>
</dbReference>
<dbReference type="PANTHER" id="PTHR30250">
    <property type="entry name" value="PST FAMILY PREDICTED COLANIC ACID TRANSPORTER"/>
    <property type="match status" value="1"/>
</dbReference>
<comment type="subcellular location">
    <subcellularLocation>
        <location evidence="1">Cell membrane</location>
        <topology evidence="1">Multi-pass membrane protein</topology>
    </subcellularLocation>
</comment>
<feature type="transmembrane region" description="Helical" evidence="6">
    <location>
        <begin position="6"/>
        <end position="30"/>
    </location>
</feature>
<feature type="transmembrane region" description="Helical" evidence="6">
    <location>
        <begin position="452"/>
        <end position="476"/>
    </location>
</feature>
<feature type="transmembrane region" description="Helical" evidence="6">
    <location>
        <begin position="326"/>
        <end position="344"/>
    </location>
</feature>
<keyword evidence="4 6" id="KW-1133">Transmembrane helix</keyword>
<dbReference type="GO" id="GO:0005886">
    <property type="term" value="C:plasma membrane"/>
    <property type="evidence" value="ECO:0007669"/>
    <property type="project" value="UniProtKB-SubCell"/>
</dbReference>
<feature type="transmembrane region" description="Helical" evidence="6">
    <location>
        <begin position="85"/>
        <end position="108"/>
    </location>
</feature>
<dbReference type="AlphaFoldDB" id="A0A1W1VN37"/>
<dbReference type="PANTHER" id="PTHR30250:SF24">
    <property type="entry name" value="STAGE V SPORULATION PROTEIN B"/>
    <property type="match status" value="1"/>
</dbReference>
<keyword evidence="5 6" id="KW-0472">Membrane</keyword>
<evidence type="ECO:0000256" key="5">
    <source>
        <dbReference type="ARBA" id="ARBA00023136"/>
    </source>
</evidence>
<dbReference type="CDD" id="cd13124">
    <property type="entry name" value="MATE_SpoVB_like"/>
    <property type="match status" value="1"/>
</dbReference>
<protein>
    <submittedName>
        <fullName evidence="7">Stage V sporulation protein B</fullName>
    </submittedName>
</protein>
<feature type="transmembrane region" description="Helical" evidence="6">
    <location>
        <begin position="391"/>
        <end position="413"/>
    </location>
</feature>
<feature type="transmembrane region" description="Helical" evidence="6">
    <location>
        <begin position="183"/>
        <end position="206"/>
    </location>
</feature>
<feature type="transmembrane region" description="Helical" evidence="6">
    <location>
        <begin position="482"/>
        <end position="504"/>
    </location>
</feature>
<feature type="transmembrane region" description="Helical" evidence="6">
    <location>
        <begin position="419"/>
        <end position="440"/>
    </location>
</feature>
<feature type="transmembrane region" description="Helical" evidence="6">
    <location>
        <begin position="284"/>
        <end position="305"/>
    </location>
</feature>
<dbReference type="STRING" id="656914.SAMN00017405_0246"/>
<name>A0A1W1VN37_DESTI</name>
<dbReference type="PIRSF" id="PIRSF038958">
    <property type="entry name" value="PG_synth_SpoVB"/>
    <property type="match status" value="1"/>
</dbReference>
<keyword evidence="8" id="KW-1185">Reference proteome</keyword>
<dbReference type="InterPro" id="IPR050833">
    <property type="entry name" value="Poly_Biosynth_Transport"/>
</dbReference>
<accession>A0A1W1VN37</accession>
<keyword evidence="2" id="KW-1003">Cell membrane</keyword>
<feature type="transmembrane region" description="Helical" evidence="6">
    <location>
        <begin position="364"/>
        <end position="382"/>
    </location>
</feature>
<dbReference type="NCBIfam" id="TIGR02900">
    <property type="entry name" value="spore_V_B"/>
    <property type="match status" value="1"/>
</dbReference>
<organism evidence="7 8">
    <name type="scientific">Desulfonispora thiosulfatigenes DSM 11270</name>
    <dbReference type="NCBI Taxonomy" id="656914"/>
    <lineage>
        <taxon>Bacteria</taxon>
        <taxon>Bacillati</taxon>
        <taxon>Bacillota</taxon>
        <taxon>Clostridia</taxon>
        <taxon>Eubacteriales</taxon>
        <taxon>Peptococcaceae</taxon>
        <taxon>Desulfonispora</taxon>
    </lineage>
</organism>
<proteinExistence type="predicted"/>
<dbReference type="OrthoDB" id="9775950at2"/>
<reference evidence="7 8" key="1">
    <citation type="submission" date="2017-04" db="EMBL/GenBank/DDBJ databases">
        <authorList>
            <person name="Afonso C.L."/>
            <person name="Miller P.J."/>
            <person name="Scott M.A."/>
            <person name="Spackman E."/>
            <person name="Goraichik I."/>
            <person name="Dimitrov K.M."/>
            <person name="Suarez D.L."/>
            <person name="Swayne D.E."/>
        </authorList>
    </citation>
    <scope>NUCLEOTIDE SEQUENCE [LARGE SCALE GENOMIC DNA]</scope>
    <source>
        <strain evidence="7 8">DSM 11270</strain>
    </source>
</reference>
<evidence type="ECO:0000256" key="6">
    <source>
        <dbReference type="SAM" id="Phobius"/>
    </source>
</evidence>
<feature type="transmembrane region" description="Helical" evidence="6">
    <location>
        <begin position="120"/>
        <end position="140"/>
    </location>
</feature>
<evidence type="ECO:0000256" key="1">
    <source>
        <dbReference type="ARBA" id="ARBA00004651"/>
    </source>
</evidence>
<dbReference type="InterPro" id="IPR014249">
    <property type="entry name" value="Spore_V_B"/>
</dbReference>
<feature type="transmembrane region" description="Helical" evidence="6">
    <location>
        <begin position="42"/>
        <end position="65"/>
    </location>
</feature>
<evidence type="ECO:0000256" key="4">
    <source>
        <dbReference type="ARBA" id="ARBA00022989"/>
    </source>
</evidence>
<dbReference type="InterPro" id="IPR024923">
    <property type="entry name" value="PG_synth_SpoVB"/>
</dbReference>
<evidence type="ECO:0000313" key="8">
    <source>
        <dbReference type="Proteomes" id="UP000192731"/>
    </source>
</evidence>
<dbReference type="Pfam" id="PF01943">
    <property type="entry name" value="Polysacc_synt"/>
    <property type="match status" value="1"/>
</dbReference>
<evidence type="ECO:0000256" key="3">
    <source>
        <dbReference type="ARBA" id="ARBA00022692"/>
    </source>
</evidence>
<keyword evidence="3 6" id="KW-0812">Transmembrane</keyword>
<dbReference type="EMBL" id="FWWT01000022">
    <property type="protein sequence ID" value="SMB94640.1"/>
    <property type="molecule type" value="Genomic_DNA"/>
</dbReference>
<evidence type="ECO:0000256" key="2">
    <source>
        <dbReference type="ARBA" id="ARBA00022475"/>
    </source>
</evidence>
<evidence type="ECO:0000313" key="7">
    <source>
        <dbReference type="EMBL" id="SMB94640.1"/>
    </source>
</evidence>